<dbReference type="AlphaFoldDB" id="A0AAE1CG48"/>
<organism evidence="1 2">
    <name type="scientific">Podospora appendiculata</name>
    <dbReference type="NCBI Taxonomy" id="314037"/>
    <lineage>
        <taxon>Eukaryota</taxon>
        <taxon>Fungi</taxon>
        <taxon>Dikarya</taxon>
        <taxon>Ascomycota</taxon>
        <taxon>Pezizomycotina</taxon>
        <taxon>Sordariomycetes</taxon>
        <taxon>Sordariomycetidae</taxon>
        <taxon>Sordariales</taxon>
        <taxon>Podosporaceae</taxon>
        <taxon>Podospora</taxon>
    </lineage>
</organism>
<keyword evidence="2" id="KW-1185">Reference proteome</keyword>
<evidence type="ECO:0000313" key="2">
    <source>
        <dbReference type="Proteomes" id="UP001270362"/>
    </source>
</evidence>
<reference evidence="1" key="1">
    <citation type="journal article" date="2023" name="Mol. Phylogenet. Evol.">
        <title>Genome-scale phylogeny and comparative genomics of the fungal order Sordariales.</title>
        <authorList>
            <person name="Hensen N."/>
            <person name="Bonometti L."/>
            <person name="Westerberg I."/>
            <person name="Brannstrom I.O."/>
            <person name="Guillou S."/>
            <person name="Cros-Aarteil S."/>
            <person name="Calhoun S."/>
            <person name="Haridas S."/>
            <person name="Kuo A."/>
            <person name="Mondo S."/>
            <person name="Pangilinan J."/>
            <person name="Riley R."/>
            <person name="LaButti K."/>
            <person name="Andreopoulos B."/>
            <person name="Lipzen A."/>
            <person name="Chen C."/>
            <person name="Yan M."/>
            <person name="Daum C."/>
            <person name="Ng V."/>
            <person name="Clum A."/>
            <person name="Steindorff A."/>
            <person name="Ohm R.A."/>
            <person name="Martin F."/>
            <person name="Silar P."/>
            <person name="Natvig D.O."/>
            <person name="Lalanne C."/>
            <person name="Gautier V."/>
            <person name="Ament-Velasquez S.L."/>
            <person name="Kruys A."/>
            <person name="Hutchinson M.I."/>
            <person name="Powell A.J."/>
            <person name="Barry K."/>
            <person name="Miller A.N."/>
            <person name="Grigoriev I.V."/>
            <person name="Debuchy R."/>
            <person name="Gladieux P."/>
            <person name="Hiltunen Thoren M."/>
            <person name="Johannesson H."/>
        </authorList>
    </citation>
    <scope>NUCLEOTIDE SEQUENCE</scope>
    <source>
        <strain evidence="1">CBS 314.62</strain>
    </source>
</reference>
<dbReference type="EMBL" id="JAULSO010000001">
    <property type="protein sequence ID" value="KAK3693069.1"/>
    <property type="molecule type" value="Genomic_DNA"/>
</dbReference>
<gene>
    <name evidence="1" type="ORF">B0T22DRAFT_475917</name>
</gene>
<protein>
    <recommendedName>
        <fullName evidence="3">CENP-V/GFA domain-containing protein</fullName>
    </recommendedName>
</protein>
<evidence type="ECO:0008006" key="3">
    <source>
        <dbReference type="Google" id="ProtNLM"/>
    </source>
</evidence>
<reference evidence="1" key="2">
    <citation type="submission" date="2023-06" db="EMBL/GenBank/DDBJ databases">
        <authorList>
            <consortium name="Lawrence Berkeley National Laboratory"/>
            <person name="Haridas S."/>
            <person name="Hensen N."/>
            <person name="Bonometti L."/>
            <person name="Westerberg I."/>
            <person name="Brannstrom I.O."/>
            <person name="Guillou S."/>
            <person name="Cros-Aarteil S."/>
            <person name="Calhoun S."/>
            <person name="Kuo A."/>
            <person name="Mondo S."/>
            <person name="Pangilinan J."/>
            <person name="Riley R."/>
            <person name="Labutti K."/>
            <person name="Andreopoulos B."/>
            <person name="Lipzen A."/>
            <person name="Chen C."/>
            <person name="Yanf M."/>
            <person name="Daum C."/>
            <person name="Ng V."/>
            <person name="Clum A."/>
            <person name="Steindorff A."/>
            <person name="Ohm R."/>
            <person name="Martin F."/>
            <person name="Silar P."/>
            <person name="Natvig D."/>
            <person name="Lalanne C."/>
            <person name="Gautier V."/>
            <person name="Ament-Velasquez S.L."/>
            <person name="Kruys A."/>
            <person name="Hutchinson M.I."/>
            <person name="Powell A.J."/>
            <person name="Barry K."/>
            <person name="Miller A.N."/>
            <person name="Grigoriev I.V."/>
            <person name="Debuchy R."/>
            <person name="Gladieux P."/>
            <person name="Thoren M.H."/>
            <person name="Johannesson H."/>
        </authorList>
    </citation>
    <scope>NUCLEOTIDE SEQUENCE</scope>
    <source>
        <strain evidence="1">CBS 314.62</strain>
    </source>
</reference>
<evidence type="ECO:0000313" key="1">
    <source>
        <dbReference type="EMBL" id="KAK3693069.1"/>
    </source>
</evidence>
<dbReference type="Proteomes" id="UP001270362">
    <property type="component" value="Unassembled WGS sequence"/>
</dbReference>
<name>A0AAE1CG48_9PEZI</name>
<dbReference type="InterPro" id="IPR011057">
    <property type="entry name" value="Mss4-like_sf"/>
</dbReference>
<dbReference type="SUPFAM" id="SSF51316">
    <property type="entry name" value="Mss4-like"/>
    <property type="match status" value="1"/>
</dbReference>
<comment type="caution">
    <text evidence="1">The sequence shown here is derived from an EMBL/GenBank/DDBJ whole genome shotgun (WGS) entry which is preliminary data.</text>
</comment>
<sequence>MSTRTADMSAIYDAVPKVWHEGSCHCGAVKFKVLHQPLEAGPTSHIPVDWLSSWDEMTNYRFATKTRYHCKFCGVCGRSVCVDFLGNWSVGDVLGLNWRGN</sequence>
<proteinExistence type="predicted"/>
<accession>A0AAE1CG48</accession>